<evidence type="ECO:0000256" key="1">
    <source>
        <dbReference type="ARBA" id="ARBA00004772"/>
    </source>
</evidence>
<sequence length="233" mass="26322">MRHSRPRVIMTQSRTFERDSDVLSLVHTPLITTRSLPFDETVIECHYDWLILTSRNAVQHFLPYMKKVRFDRLATIGRKTSERLEQEGLSIDFEPPDYSQEGFLAGFPAKSGMRILYPASAKARPLLYDHLMAAGCAVERFDLYQPVANRASEDRIRVLLAQSPYAIAFSSPSGVRAFMKWFTPRDLGNINVAAIGQVTADALEAYGIKSIQPEKETLEDMIKLLEDKIVGGV</sequence>
<evidence type="ECO:0000256" key="3">
    <source>
        <dbReference type="ARBA" id="ARBA00013109"/>
    </source>
</evidence>
<comment type="catalytic activity">
    <reaction evidence="8 9">
        <text>hydroxymethylbilane = uroporphyrinogen III + H2O</text>
        <dbReference type="Rhea" id="RHEA:18965"/>
        <dbReference type="ChEBI" id="CHEBI:15377"/>
        <dbReference type="ChEBI" id="CHEBI:57308"/>
        <dbReference type="ChEBI" id="CHEBI:57845"/>
        <dbReference type="EC" id="4.2.1.75"/>
    </reaction>
</comment>
<comment type="pathway">
    <text evidence="1 9">Porphyrin-containing compound metabolism; protoporphyrin-IX biosynthesis; coproporphyrinogen-III from 5-aminolevulinate: step 3/4.</text>
</comment>
<dbReference type="Pfam" id="PF02602">
    <property type="entry name" value="HEM4"/>
    <property type="match status" value="1"/>
</dbReference>
<evidence type="ECO:0000256" key="7">
    <source>
        <dbReference type="ARBA" id="ARBA00040167"/>
    </source>
</evidence>
<evidence type="ECO:0000259" key="10">
    <source>
        <dbReference type="Pfam" id="PF02602"/>
    </source>
</evidence>
<dbReference type="GO" id="GO:0004852">
    <property type="term" value="F:uroporphyrinogen-III synthase activity"/>
    <property type="evidence" value="ECO:0007669"/>
    <property type="project" value="UniProtKB-UniRule"/>
</dbReference>
<proteinExistence type="inferred from homology"/>
<accession>A0A6N8U1Y3</accession>
<dbReference type="GO" id="GO:0006780">
    <property type="term" value="P:uroporphyrinogen III biosynthetic process"/>
    <property type="evidence" value="ECO:0007669"/>
    <property type="project" value="UniProtKB-UniRule"/>
</dbReference>
<dbReference type="UniPathway" id="UPA00251">
    <property type="reaction ID" value="UER00320"/>
</dbReference>
<evidence type="ECO:0000256" key="5">
    <source>
        <dbReference type="ARBA" id="ARBA00023244"/>
    </source>
</evidence>
<keyword evidence="12" id="KW-1185">Reference proteome</keyword>
<dbReference type="OrthoDB" id="9815856at2"/>
<dbReference type="Gene3D" id="3.40.50.10090">
    <property type="match status" value="2"/>
</dbReference>
<comment type="function">
    <text evidence="6 9">Catalyzes cyclization of the linear tetrapyrrole, hydroxymethylbilane, to the macrocyclic uroporphyrinogen III.</text>
</comment>
<gene>
    <name evidence="11" type="ORF">GQ671_03525</name>
</gene>
<evidence type="ECO:0000313" key="11">
    <source>
        <dbReference type="EMBL" id="MXQ50375.1"/>
    </source>
</evidence>
<organism evidence="11 12">
    <name type="scientific">Salinicoccus hispanicus</name>
    <dbReference type="NCBI Taxonomy" id="157225"/>
    <lineage>
        <taxon>Bacteria</taxon>
        <taxon>Bacillati</taxon>
        <taxon>Bacillota</taxon>
        <taxon>Bacilli</taxon>
        <taxon>Bacillales</taxon>
        <taxon>Staphylococcaceae</taxon>
        <taxon>Salinicoccus</taxon>
    </lineage>
</organism>
<dbReference type="EMBL" id="WUUK01000001">
    <property type="protein sequence ID" value="MXQ50375.1"/>
    <property type="molecule type" value="Genomic_DNA"/>
</dbReference>
<dbReference type="AlphaFoldDB" id="A0A6N8U1Y3"/>
<dbReference type="Proteomes" id="UP000436284">
    <property type="component" value="Unassembled WGS sequence"/>
</dbReference>
<dbReference type="PANTHER" id="PTHR38042:SF1">
    <property type="entry name" value="UROPORPHYRINOGEN-III SYNTHASE, CHLOROPLASTIC"/>
    <property type="match status" value="1"/>
</dbReference>
<keyword evidence="4 9" id="KW-0456">Lyase</keyword>
<dbReference type="EC" id="4.2.1.75" evidence="3 9"/>
<comment type="caution">
    <text evidence="11">The sequence shown here is derived from an EMBL/GenBank/DDBJ whole genome shotgun (WGS) entry which is preliminary data.</text>
</comment>
<dbReference type="PANTHER" id="PTHR38042">
    <property type="entry name" value="UROPORPHYRINOGEN-III SYNTHASE, CHLOROPLASTIC"/>
    <property type="match status" value="1"/>
</dbReference>
<dbReference type="GO" id="GO:0006782">
    <property type="term" value="P:protoporphyrinogen IX biosynthetic process"/>
    <property type="evidence" value="ECO:0007669"/>
    <property type="project" value="UniProtKB-UniRule"/>
</dbReference>
<evidence type="ECO:0000256" key="2">
    <source>
        <dbReference type="ARBA" id="ARBA00008133"/>
    </source>
</evidence>
<dbReference type="InterPro" id="IPR003754">
    <property type="entry name" value="4pyrrol_synth_uPrphyn_synth"/>
</dbReference>
<reference evidence="11 12" key="1">
    <citation type="submission" date="2019-12" db="EMBL/GenBank/DDBJ databases">
        <title>Salinicoccus cyprini sp. nov., isolated from gastro-intestinal tract of mirror carp, Cyprinus carpio var. specularis, collected from Gobind Sagar Reservoir, Himachal Pradesh, India.</title>
        <authorList>
            <person name="Talwar C."/>
            <person name="Singh A.K."/>
            <person name="Lal R."/>
            <person name="Negi R.K."/>
        </authorList>
    </citation>
    <scope>NUCLEOTIDE SEQUENCE [LARGE SCALE GENOMIC DNA]</scope>
    <source>
        <strain evidence="11 12">J-82</strain>
    </source>
</reference>
<dbReference type="RefSeq" id="WP_160652751.1">
    <property type="nucleotide sequence ID" value="NZ_JBHRWU010000001.1"/>
</dbReference>
<evidence type="ECO:0000256" key="4">
    <source>
        <dbReference type="ARBA" id="ARBA00023239"/>
    </source>
</evidence>
<keyword evidence="5 9" id="KW-0627">Porphyrin biosynthesis</keyword>
<dbReference type="InterPro" id="IPR036108">
    <property type="entry name" value="4pyrrol_syn_uPrphyn_synt_sf"/>
</dbReference>
<evidence type="ECO:0000256" key="8">
    <source>
        <dbReference type="ARBA" id="ARBA00048617"/>
    </source>
</evidence>
<dbReference type="InterPro" id="IPR039793">
    <property type="entry name" value="UROS/Hem4"/>
</dbReference>
<evidence type="ECO:0000256" key="9">
    <source>
        <dbReference type="RuleBase" id="RU366031"/>
    </source>
</evidence>
<evidence type="ECO:0000256" key="6">
    <source>
        <dbReference type="ARBA" id="ARBA00037589"/>
    </source>
</evidence>
<comment type="similarity">
    <text evidence="2 9">Belongs to the uroporphyrinogen-III synthase family.</text>
</comment>
<dbReference type="CDD" id="cd06578">
    <property type="entry name" value="HemD"/>
    <property type="match status" value="1"/>
</dbReference>
<dbReference type="SUPFAM" id="SSF69618">
    <property type="entry name" value="HemD-like"/>
    <property type="match status" value="1"/>
</dbReference>
<name>A0A6N8U1Y3_9STAP</name>
<protein>
    <recommendedName>
        <fullName evidence="7 9">Uroporphyrinogen-III synthase</fullName>
        <ecNumber evidence="3 9">4.2.1.75</ecNumber>
    </recommendedName>
</protein>
<feature type="domain" description="Tetrapyrrole biosynthesis uroporphyrinogen III synthase" evidence="10">
    <location>
        <begin position="26"/>
        <end position="222"/>
    </location>
</feature>
<evidence type="ECO:0000313" key="12">
    <source>
        <dbReference type="Proteomes" id="UP000436284"/>
    </source>
</evidence>